<dbReference type="Proteomes" id="UP000574390">
    <property type="component" value="Unassembled WGS sequence"/>
</dbReference>
<dbReference type="AlphaFoldDB" id="A0A7J6PUE1"/>
<proteinExistence type="predicted"/>
<dbReference type="EMBL" id="JABANM010034338">
    <property type="protein sequence ID" value="KAF4699804.1"/>
    <property type="molecule type" value="Genomic_DNA"/>
</dbReference>
<accession>A0A7J6PUE1</accession>
<feature type="region of interest" description="Disordered" evidence="1">
    <location>
        <begin position="310"/>
        <end position="379"/>
    </location>
</feature>
<feature type="compositionally biased region" description="Low complexity" evidence="1">
    <location>
        <begin position="365"/>
        <end position="379"/>
    </location>
</feature>
<protein>
    <submittedName>
        <fullName evidence="2">Uncharacterized protein</fullName>
    </submittedName>
</protein>
<gene>
    <name evidence="2" type="ORF">FOZ62_008016</name>
</gene>
<evidence type="ECO:0000313" key="2">
    <source>
        <dbReference type="EMBL" id="KAF4699804.1"/>
    </source>
</evidence>
<reference evidence="2 3" key="1">
    <citation type="submission" date="2020-04" db="EMBL/GenBank/DDBJ databases">
        <title>Perkinsus olseni comparative genomics.</title>
        <authorList>
            <person name="Bogema D.R."/>
        </authorList>
    </citation>
    <scope>NUCLEOTIDE SEQUENCE [LARGE SCALE GENOMIC DNA]</scope>
    <source>
        <strain evidence="2">ATCC PRA-205</strain>
    </source>
</reference>
<evidence type="ECO:0000313" key="3">
    <source>
        <dbReference type="Proteomes" id="UP000574390"/>
    </source>
</evidence>
<feature type="compositionally biased region" description="Gly residues" evidence="1">
    <location>
        <begin position="320"/>
        <end position="335"/>
    </location>
</feature>
<organism evidence="2 3">
    <name type="scientific">Perkinsus olseni</name>
    <name type="common">Perkinsus atlanticus</name>
    <dbReference type="NCBI Taxonomy" id="32597"/>
    <lineage>
        <taxon>Eukaryota</taxon>
        <taxon>Sar</taxon>
        <taxon>Alveolata</taxon>
        <taxon>Perkinsozoa</taxon>
        <taxon>Perkinsea</taxon>
        <taxon>Perkinsida</taxon>
        <taxon>Perkinsidae</taxon>
        <taxon>Perkinsus</taxon>
    </lineage>
</organism>
<sequence>MSDSIDVFFEGKLKEVLVKTCKALGITKAGLMGLACNRDLLVQIAERALKEEGFPQLECDELLYDDFKQKVRLNEVCSALAHAVWKTTEGGSMGSSQLVAMATESLGMPLTQRLTLEEAHVKAMSCDIACFRELKIVAGESTVAPEWRETAEGNWTVTKSITGGRHPSTVTELLVCLWPWLVTLATLSECKEGMVSVADYACHLCQLAKDKPDYAIIEFDRSIRRDLSAASRRLSEAHNIPYNRAVLRALRELTNADAMAQLMATRSGKGSQDLKRRYEEVPIEGWCPFYYEDCVAVKSRNCAYKPRQHMNKWPAKGKGKGSYGKGQGKGGYGKGHYGKGHQNTYTTAPQDYKENHGGSKGKGGATSSSSSSPAAKGKS</sequence>
<feature type="compositionally biased region" description="Basic residues" evidence="1">
    <location>
        <begin position="310"/>
        <end position="319"/>
    </location>
</feature>
<evidence type="ECO:0000256" key="1">
    <source>
        <dbReference type="SAM" id="MobiDB-lite"/>
    </source>
</evidence>
<comment type="caution">
    <text evidence="2">The sequence shown here is derived from an EMBL/GenBank/DDBJ whole genome shotgun (WGS) entry which is preliminary data.</text>
</comment>
<name>A0A7J6PUE1_PEROL</name>